<reference evidence="10" key="1">
    <citation type="submission" date="2012-12" db="EMBL/GenBank/DDBJ databases">
        <authorList>
            <person name="Hellsten U."/>
            <person name="Grimwood J."/>
            <person name="Chapman J.A."/>
            <person name="Shapiro H."/>
            <person name="Aerts A."/>
            <person name="Otillar R.P."/>
            <person name="Terry A.Y."/>
            <person name="Boore J.L."/>
            <person name="Simakov O."/>
            <person name="Marletaz F."/>
            <person name="Cho S.-J."/>
            <person name="Edsinger-Gonzales E."/>
            <person name="Havlak P."/>
            <person name="Kuo D.-H."/>
            <person name="Larsson T."/>
            <person name="Lv J."/>
            <person name="Arendt D."/>
            <person name="Savage R."/>
            <person name="Osoegawa K."/>
            <person name="de Jong P."/>
            <person name="Lindberg D.R."/>
            <person name="Seaver E.C."/>
            <person name="Weisblat D.A."/>
            <person name="Putnam N.H."/>
            <person name="Grigoriev I.V."/>
            <person name="Rokhsar D.S."/>
        </authorList>
    </citation>
    <scope>NUCLEOTIDE SEQUENCE</scope>
    <source>
        <strain evidence="10">I ESC-2004</strain>
    </source>
</reference>
<evidence type="ECO:0000256" key="1">
    <source>
        <dbReference type="ARBA" id="ARBA00004141"/>
    </source>
</evidence>
<dbReference type="Pfam" id="PF00635">
    <property type="entry name" value="Motile_Sperm"/>
    <property type="match status" value="1"/>
</dbReference>
<comment type="subcellular location">
    <subcellularLocation>
        <location evidence="1">Membrane</location>
        <topology evidence="1">Multi-pass membrane protein</topology>
    </subcellularLocation>
</comment>
<keyword evidence="10" id="KW-1185">Reference proteome</keyword>
<feature type="region of interest" description="Disordered" evidence="6">
    <location>
        <begin position="155"/>
        <end position="175"/>
    </location>
</feature>
<dbReference type="Gene3D" id="2.60.40.10">
    <property type="entry name" value="Immunoglobulins"/>
    <property type="match status" value="1"/>
</dbReference>
<name>R7U3N0_CAPTE</name>
<dbReference type="STRING" id="283909.R7U3N0"/>
<sequence length="351" mass="39556">MCCAQVSMTSPLCVVNKERYVKRIKVNMMRGQTPPLVDGKLPVFIFPTSVNFFTDDQSSHKQVLTLYNPYDFLLKFKILSTSPQRYSVVDSEGSIKARCCVDIVIRHKDVCVRNEGMRDKFRVQVSEQGTNAVIGRKDVPSLLLATKDWSSQPEEQFQSLPSMPSSSARQPAPSISRNVPGPNWVIIAAAVLCVMALMVPCEGDTQSRLPSYLHLSHQQKLIAAYILVCNDVDVEIQLLCRNVRFLRSLERSNNRVVRCCFQLVQNGSRSTVSRSFSKLCDVTQKSRHHIVENVCHPTALFEIGNDHEEMAGLVRDLLALRAGLELDQNLSAHDIEFLRDINFSIRELCTA</sequence>
<evidence type="ECO:0000256" key="2">
    <source>
        <dbReference type="ARBA" id="ARBA00022692"/>
    </source>
</evidence>
<dbReference type="FunFam" id="2.60.40.10:FF:000676">
    <property type="entry name" value="motile sperm domain-containing protein 3"/>
    <property type="match status" value="1"/>
</dbReference>
<evidence type="ECO:0000256" key="3">
    <source>
        <dbReference type="ARBA" id="ARBA00022989"/>
    </source>
</evidence>
<dbReference type="InterPro" id="IPR013783">
    <property type="entry name" value="Ig-like_fold"/>
</dbReference>
<dbReference type="InterPro" id="IPR039283">
    <property type="entry name" value="MOSPD1/3"/>
</dbReference>
<feature type="domain" description="MSP" evidence="7">
    <location>
        <begin position="43"/>
        <end position="130"/>
    </location>
</feature>
<dbReference type="AlphaFoldDB" id="R7U3N0"/>
<dbReference type="EMBL" id="AMQN01002140">
    <property type="status" value="NOT_ANNOTATED_CDS"/>
    <property type="molecule type" value="Genomic_DNA"/>
</dbReference>
<dbReference type="EMBL" id="AMQN01002139">
    <property type="status" value="NOT_ANNOTATED_CDS"/>
    <property type="molecule type" value="Genomic_DNA"/>
</dbReference>
<evidence type="ECO:0000313" key="8">
    <source>
        <dbReference type="EMBL" id="ELT97780.1"/>
    </source>
</evidence>
<dbReference type="SUPFAM" id="SSF49354">
    <property type="entry name" value="PapD-like"/>
    <property type="match status" value="1"/>
</dbReference>
<protein>
    <recommendedName>
        <fullName evidence="5">Motile sperm domain-containing protein 3</fullName>
    </recommendedName>
</protein>
<dbReference type="GO" id="GO:0016020">
    <property type="term" value="C:membrane"/>
    <property type="evidence" value="ECO:0007669"/>
    <property type="project" value="UniProtKB-SubCell"/>
</dbReference>
<dbReference type="InterPro" id="IPR000535">
    <property type="entry name" value="MSP_dom"/>
</dbReference>
<evidence type="ECO:0000259" key="7">
    <source>
        <dbReference type="Pfam" id="PF00635"/>
    </source>
</evidence>
<evidence type="ECO:0000256" key="6">
    <source>
        <dbReference type="SAM" id="MobiDB-lite"/>
    </source>
</evidence>
<dbReference type="PANTHER" id="PTHR34441">
    <property type="entry name" value="MOTILE SPERM DOMAIN-CONTAINING PROTEIN 1"/>
    <property type="match status" value="1"/>
</dbReference>
<evidence type="ECO:0000313" key="9">
    <source>
        <dbReference type="EnsemblMetazoa" id="CapteP226705"/>
    </source>
</evidence>
<gene>
    <name evidence="8" type="ORF">CAPTEDRAFT_226705</name>
</gene>
<reference evidence="8 10" key="2">
    <citation type="journal article" date="2013" name="Nature">
        <title>Insights into bilaterian evolution from three spiralian genomes.</title>
        <authorList>
            <person name="Simakov O."/>
            <person name="Marletaz F."/>
            <person name="Cho S.J."/>
            <person name="Edsinger-Gonzales E."/>
            <person name="Havlak P."/>
            <person name="Hellsten U."/>
            <person name="Kuo D.H."/>
            <person name="Larsson T."/>
            <person name="Lv J."/>
            <person name="Arendt D."/>
            <person name="Savage R."/>
            <person name="Osoegawa K."/>
            <person name="de Jong P."/>
            <person name="Grimwood J."/>
            <person name="Chapman J.A."/>
            <person name="Shapiro H."/>
            <person name="Aerts A."/>
            <person name="Otillar R.P."/>
            <person name="Terry A.Y."/>
            <person name="Boore J.L."/>
            <person name="Grigoriev I.V."/>
            <person name="Lindberg D.R."/>
            <person name="Seaver E.C."/>
            <person name="Weisblat D.A."/>
            <person name="Putnam N.H."/>
            <person name="Rokhsar D.S."/>
        </authorList>
    </citation>
    <scope>NUCLEOTIDE SEQUENCE</scope>
    <source>
        <strain evidence="8 10">I ESC-2004</strain>
    </source>
</reference>
<dbReference type="EnsemblMetazoa" id="CapteT226705">
    <property type="protein sequence ID" value="CapteP226705"/>
    <property type="gene ID" value="CapteG226705"/>
</dbReference>
<organism evidence="8">
    <name type="scientific">Capitella teleta</name>
    <name type="common">Polychaete worm</name>
    <dbReference type="NCBI Taxonomy" id="283909"/>
    <lineage>
        <taxon>Eukaryota</taxon>
        <taxon>Metazoa</taxon>
        <taxon>Spiralia</taxon>
        <taxon>Lophotrochozoa</taxon>
        <taxon>Annelida</taxon>
        <taxon>Polychaeta</taxon>
        <taxon>Sedentaria</taxon>
        <taxon>Scolecida</taxon>
        <taxon>Capitellidae</taxon>
        <taxon>Capitella</taxon>
    </lineage>
</organism>
<evidence type="ECO:0000256" key="4">
    <source>
        <dbReference type="ARBA" id="ARBA00023136"/>
    </source>
</evidence>
<evidence type="ECO:0000256" key="5">
    <source>
        <dbReference type="ARBA" id="ARBA00070425"/>
    </source>
</evidence>
<accession>R7U3N0</accession>
<dbReference type="GO" id="GO:0005737">
    <property type="term" value="C:cytoplasm"/>
    <property type="evidence" value="ECO:0007669"/>
    <property type="project" value="TreeGrafter"/>
</dbReference>
<dbReference type="OrthoDB" id="10022288at2759"/>
<dbReference type="HOGENOM" id="CLU_790491_0_0_1"/>
<reference evidence="9" key="3">
    <citation type="submission" date="2015-06" db="UniProtKB">
        <authorList>
            <consortium name="EnsemblMetazoa"/>
        </authorList>
    </citation>
    <scope>IDENTIFICATION</scope>
</reference>
<proteinExistence type="predicted"/>
<dbReference type="EMBL" id="KB308479">
    <property type="protein sequence ID" value="ELT97780.1"/>
    <property type="molecule type" value="Genomic_DNA"/>
</dbReference>
<evidence type="ECO:0000313" key="10">
    <source>
        <dbReference type="Proteomes" id="UP000014760"/>
    </source>
</evidence>
<keyword evidence="2" id="KW-0812">Transmembrane</keyword>
<dbReference type="InterPro" id="IPR008962">
    <property type="entry name" value="PapD-like_sf"/>
</dbReference>
<dbReference type="Proteomes" id="UP000014760">
    <property type="component" value="Unassembled WGS sequence"/>
</dbReference>
<keyword evidence="4" id="KW-0472">Membrane</keyword>
<keyword evidence="3" id="KW-1133">Transmembrane helix</keyword>
<dbReference type="PANTHER" id="PTHR34441:SF1">
    <property type="entry name" value="MOTILE SPERM DOMAIN-CONTAINING 1"/>
    <property type="match status" value="1"/>
</dbReference>